<comment type="caution">
    <text evidence="1">The sequence shown here is derived from an EMBL/GenBank/DDBJ whole genome shotgun (WGS) entry which is preliminary data.</text>
</comment>
<protein>
    <recommendedName>
        <fullName evidence="3">Phage tail protein</fullName>
    </recommendedName>
</protein>
<keyword evidence="2" id="KW-1185">Reference proteome</keyword>
<dbReference type="InterPro" id="IPR058154">
    <property type="entry name" value="Bxb1_TTP-like"/>
</dbReference>
<dbReference type="Proteomes" id="UP001589810">
    <property type="component" value="Unassembled WGS sequence"/>
</dbReference>
<accession>A0ABV6N368</accession>
<organism evidence="1 2">
    <name type="scientific">Kutzneria chonburiensis</name>
    <dbReference type="NCBI Taxonomy" id="1483604"/>
    <lineage>
        <taxon>Bacteria</taxon>
        <taxon>Bacillati</taxon>
        <taxon>Actinomycetota</taxon>
        <taxon>Actinomycetes</taxon>
        <taxon>Pseudonocardiales</taxon>
        <taxon>Pseudonocardiaceae</taxon>
        <taxon>Kutzneria</taxon>
    </lineage>
</organism>
<sequence>MTNPTPPGTAYDFDGTAVRVATTGSLMYVDDPSGTKYPTLQKSIEDPTKNLIDPANGGFAHLGFLTDDAVEHEFKDSTEDISSWQGGVVRTVIKARDASFKLSSLETNRPTLELFYGAPVVKVASSAVYKLSVGARVARRRMITVFEFRDGVLSDGTTERVYRIILPASQVTDLESPKFKSSDAVEWGITIKALGTANDLVTLISNDELLAPKTS</sequence>
<evidence type="ECO:0008006" key="3">
    <source>
        <dbReference type="Google" id="ProtNLM"/>
    </source>
</evidence>
<dbReference type="RefSeq" id="WP_273937276.1">
    <property type="nucleotide sequence ID" value="NZ_CP097263.1"/>
</dbReference>
<reference evidence="1 2" key="1">
    <citation type="submission" date="2024-09" db="EMBL/GenBank/DDBJ databases">
        <authorList>
            <person name="Sun Q."/>
            <person name="Mori K."/>
        </authorList>
    </citation>
    <scope>NUCLEOTIDE SEQUENCE [LARGE SCALE GENOMIC DNA]</scope>
    <source>
        <strain evidence="1 2">TBRC 1432</strain>
    </source>
</reference>
<proteinExistence type="predicted"/>
<gene>
    <name evidence="1" type="ORF">ACFFH7_36430</name>
</gene>
<dbReference type="EMBL" id="JBHLUD010000013">
    <property type="protein sequence ID" value="MFC0547045.1"/>
    <property type="molecule type" value="Genomic_DNA"/>
</dbReference>
<name>A0ABV6N368_9PSEU</name>
<dbReference type="Pfam" id="PF25681">
    <property type="entry name" value="Phage_TTP_17"/>
    <property type="match status" value="1"/>
</dbReference>
<evidence type="ECO:0000313" key="1">
    <source>
        <dbReference type="EMBL" id="MFC0547045.1"/>
    </source>
</evidence>
<evidence type="ECO:0000313" key="2">
    <source>
        <dbReference type="Proteomes" id="UP001589810"/>
    </source>
</evidence>